<proteinExistence type="inferred from homology"/>
<dbReference type="FunFam" id="3.40.640.10:FF:000033">
    <property type="entry name" value="Aspartate aminotransferase"/>
    <property type="match status" value="1"/>
</dbReference>
<organism evidence="8 9">
    <name type="scientific">Lentibacillus halodurans</name>
    <dbReference type="NCBI Taxonomy" id="237679"/>
    <lineage>
        <taxon>Bacteria</taxon>
        <taxon>Bacillati</taxon>
        <taxon>Bacillota</taxon>
        <taxon>Bacilli</taxon>
        <taxon>Bacillales</taxon>
        <taxon>Bacillaceae</taxon>
        <taxon>Lentibacillus</taxon>
    </lineage>
</organism>
<dbReference type="GO" id="GO:0030170">
    <property type="term" value="F:pyridoxal phosphate binding"/>
    <property type="evidence" value="ECO:0007669"/>
    <property type="project" value="InterPro"/>
</dbReference>
<dbReference type="PRINTS" id="PR00753">
    <property type="entry name" value="ACCSYNTHASE"/>
</dbReference>
<keyword evidence="5" id="KW-0663">Pyridoxal phosphate</keyword>
<protein>
    <recommendedName>
        <fullName evidence="6">Aminotransferase</fullName>
        <ecNumber evidence="6">2.6.1.-</ecNumber>
    </recommendedName>
</protein>
<dbReference type="InterPro" id="IPR004839">
    <property type="entry name" value="Aminotransferase_I/II_large"/>
</dbReference>
<dbReference type="PROSITE" id="PS00105">
    <property type="entry name" value="AA_TRANSFER_CLASS_1"/>
    <property type="match status" value="1"/>
</dbReference>
<dbReference type="GO" id="GO:0008483">
    <property type="term" value="F:transaminase activity"/>
    <property type="evidence" value="ECO:0007669"/>
    <property type="project" value="UniProtKB-KW"/>
</dbReference>
<dbReference type="InterPro" id="IPR015422">
    <property type="entry name" value="PyrdxlP-dep_Trfase_small"/>
</dbReference>
<dbReference type="Pfam" id="PF00155">
    <property type="entry name" value="Aminotran_1_2"/>
    <property type="match status" value="1"/>
</dbReference>
<evidence type="ECO:0000256" key="4">
    <source>
        <dbReference type="ARBA" id="ARBA00022679"/>
    </source>
</evidence>
<dbReference type="PANTHER" id="PTHR46383:SF4">
    <property type="entry name" value="AMINOTRANSFERASE"/>
    <property type="match status" value="1"/>
</dbReference>
<evidence type="ECO:0000256" key="3">
    <source>
        <dbReference type="ARBA" id="ARBA00022576"/>
    </source>
</evidence>
<dbReference type="CDD" id="cd00609">
    <property type="entry name" value="AAT_like"/>
    <property type="match status" value="1"/>
</dbReference>
<dbReference type="STRING" id="237679.SAMN04488072_11833"/>
<evidence type="ECO:0000313" key="9">
    <source>
        <dbReference type="Proteomes" id="UP000198642"/>
    </source>
</evidence>
<dbReference type="Gene3D" id="3.40.640.10">
    <property type="entry name" value="Type I PLP-dependent aspartate aminotransferase-like (Major domain)"/>
    <property type="match status" value="1"/>
</dbReference>
<evidence type="ECO:0000256" key="6">
    <source>
        <dbReference type="RuleBase" id="RU000481"/>
    </source>
</evidence>
<dbReference type="AlphaFoldDB" id="A0A1I1ABH9"/>
<name>A0A1I1ABH9_9BACI</name>
<sequence>MRPQLNKTAENLEISGIRKFFNMVSDEQNVTSLTIGQPDFHTPEHVKNAANHALDQNKTMYTPNAGIMELRTAIGAYYQNQYGIRYEPKSEIIVTTGASQAIDIALRTILEQGDEVILPAPIYPGYEPLIKLAGATTVYADTSTDHFKLTRENLERHITAKTKCVVLPYPSNPTGVSFTKEELQELVSVLEQKNIFILADEIYSELVYDWRHTSIASFAGVGDRTIVINGVSKSHAMTGFRIGYALAPEWLARHMLKVHQYNVSCASSISQYAALEALTEGVHDPAAMRSEYQKRRDYVYNRLVEMGLEVYKPDGAFYFFPAFPVEHTSSLQLGIDLVRKGKVALVPGSSFSSKGEGYMRLSYAYDMNTIKTGLDRLESFLRRERII</sequence>
<dbReference type="SUPFAM" id="SSF53383">
    <property type="entry name" value="PLP-dependent transferases"/>
    <property type="match status" value="1"/>
</dbReference>
<dbReference type="InterPro" id="IPR050596">
    <property type="entry name" value="AspAT/PAT-like"/>
</dbReference>
<dbReference type="InterPro" id="IPR015421">
    <property type="entry name" value="PyrdxlP-dep_Trfase_major"/>
</dbReference>
<evidence type="ECO:0000256" key="2">
    <source>
        <dbReference type="ARBA" id="ARBA00007441"/>
    </source>
</evidence>
<reference evidence="8 9" key="1">
    <citation type="submission" date="2016-10" db="EMBL/GenBank/DDBJ databases">
        <authorList>
            <person name="de Groot N.N."/>
        </authorList>
    </citation>
    <scope>NUCLEOTIDE SEQUENCE [LARGE SCALE GENOMIC DNA]</scope>
    <source>
        <strain evidence="8 9">CGMCC 1.3702</strain>
    </source>
</reference>
<dbReference type="InterPro" id="IPR015424">
    <property type="entry name" value="PyrdxlP-dep_Trfase"/>
</dbReference>
<keyword evidence="3 6" id="KW-0032">Aminotransferase</keyword>
<accession>A0A1I1ABH9</accession>
<keyword evidence="4 6" id="KW-0808">Transferase</keyword>
<dbReference type="NCBIfam" id="NF005817">
    <property type="entry name" value="PRK07683.1"/>
    <property type="match status" value="1"/>
</dbReference>
<evidence type="ECO:0000256" key="1">
    <source>
        <dbReference type="ARBA" id="ARBA00001933"/>
    </source>
</evidence>
<comment type="similarity">
    <text evidence="2 6">Belongs to the class-I pyridoxal-phosphate-dependent aminotransferase family.</text>
</comment>
<evidence type="ECO:0000259" key="7">
    <source>
        <dbReference type="Pfam" id="PF00155"/>
    </source>
</evidence>
<dbReference type="Gene3D" id="3.90.1150.10">
    <property type="entry name" value="Aspartate Aminotransferase, domain 1"/>
    <property type="match status" value="1"/>
</dbReference>
<dbReference type="Proteomes" id="UP000198642">
    <property type="component" value="Unassembled WGS sequence"/>
</dbReference>
<dbReference type="EMBL" id="FOJW01000018">
    <property type="protein sequence ID" value="SFB35317.1"/>
    <property type="molecule type" value="Genomic_DNA"/>
</dbReference>
<keyword evidence="9" id="KW-1185">Reference proteome</keyword>
<dbReference type="OrthoDB" id="9802328at2"/>
<comment type="cofactor">
    <cofactor evidence="1 6">
        <name>pyridoxal 5'-phosphate</name>
        <dbReference type="ChEBI" id="CHEBI:597326"/>
    </cofactor>
</comment>
<evidence type="ECO:0000313" key="8">
    <source>
        <dbReference type="EMBL" id="SFB35317.1"/>
    </source>
</evidence>
<dbReference type="RefSeq" id="WP_090241035.1">
    <property type="nucleotide sequence ID" value="NZ_FOJW01000018.1"/>
</dbReference>
<gene>
    <name evidence="8" type="ORF">SAMN04488072_11833</name>
</gene>
<dbReference type="InterPro" id="IPR004838">
    <property type="entry name" value="NHTrfase_class1_PyrdxlP-BS"/>
</dbReference>
<feature type="domain" description="Aminotransferase class I/classII large" evidence="7">
    <location>
        <begin position="29"/>
        <end position="377"/>
    </location>
</feature>
<dbReference type="GO" id="GO:0006520">
    <property type="term" value="P:amino acid metabolic process"/>
    <property type="evidence" value="ECO:0007669"/>
    <property type="project" value="InterPro"/>
</dbReference>
<dbReference type="EC" id="2.6.1.-" evidence="6"/>
<dbReference type="PANTHER" id="PTHR46383">
    <property type="entry name" value="ASPARTATE AMINOTRANSFERASE"/>
    <property type="match status" value="1"/>
</dbReference>
<evidence type="ECO:0000256" key="5">
    <source>
        <dbReference type="ARBA" id="ARBA00022898"/>
    </source>
</evidence>